<evidence type="ECO:0000256" key="1">
    <source>
        <dbReference type="ARBA" id="ARBA00010164"/>
    </source>
</evidence>
<proteinExistence type="inferred from homology"/>
<dbReference type="AlphaFoldDB" id="A0A5C2HFH6"/>
<dbReference type="GO" id="GO:0005829">
    <property type="term" value="C:cytosol"/>
    <property type="evidence" value="ECO:0007669"/>
    <property type="project" value="TreeGrafter"/>
</dbReference>
<dbReference type="Pfam" id="PF07804">
    <property type="entry name" value="HipA_C"/>
    <property type="match status" value="1"/>
</dbReference>
<keyword evidence="3" id="KW-0418">Kinase</keyword>
<dbReference type="InterPro" id="IPR012893">
    <property type="entry name" value="HipA-like_C"/>
</dbReference>
<dbReference type="GO" id="GO:0004674">
    <property type="term" value="F:protein serine/threonine kinase activity"/>
    <property type="evidence" value="ECO:0007669"/>
    <property type="project" value="TreeGrafter"/>
</dbReference>
<dbReference type="KEGG" id="apoc:APORC_1289"/>
<dbReference type="PANTHER" id="PTHR37419">
    <property type="entry name" value="SERINE/THREONINE-PROTEIN KINASE TOXIN HIPA"/>
    <property type="match status" value="1"/>
</dbReference>
<name>A0A5C2HFH6_9BACT</name>
<gene>
    <name evidence="5" type="ORF">APORC_1289</name>
</gene>
<dbReference type="Proteomes" id="UP000322644">
    <property type="component" value="Chromosome"/>
</dbReference>
<keyword evidence="2" id="KW-0808">Transferase</keyword>
<evidence type="ECO:0000256" key="2">
    <source>
        <dbReference type="ARBA" id="ARBA00022679"/>
    </source>
</evidence>
<dbReference type="InterPro" id="IPR052028">
    <property type="entry name" value="HipA_Ser/Thr_kinase"/>
</dbReference>
<sequence length="416" mass="47641">MQKISIYIFDKHIADMYQDGDRVYLKQVDDLCYKVSPLMLNSNQKEIDTTHLTHQQRVAGFISDSLPGNFGNEILNNFFLQNKNIYPTVSDKLLFIGHRGLGAITYEPKMEKLNGVIETLELKSMFLKAKELKKGGDYHSLQDAFLISAHSFVGGARSKAVGAINLETKEVFLGDRTIPLKDGFIHAIIKYDDTSNDDENKSTYSKVEYIYHLLAKESGIDMEDSYLIQTDNKHHFVTKRFDIEPSGKRYHVHSFAGLLHLDYNIPRTVGYEDLLRTAVKLGALGSLKQLFLQMLFNYMFINQDDHSRNFSFMCDVDFKYKATPAYDLTFAKGEKQTVEHQLSLYGKALSKINIEDITTLATEFSIDLEFVANSLEKMKSLRDNELPKLLKEYEVVISKQKQILEHVNKRTLQGAL</sequence>
<protein>
    <submittedName>
        <fullName evidence="5">Toxin-antitoxin system, toxin component, HipA family</fullName>
    </submittedName>
</protein>
<evidence type="ECO:0000313" key="5">
    <source>
        <dbReference type="EMBL" id="QEP40884.1"/>
    </source>
</evidence>
<evidence type="ECO:0000313" key="6">
    <source>
        <dbReference type="Proteomes" id="UP000322644"/>
    </source>
</evidence>
<accession>A0A5C2HFH6</accession>
<reference evidence="5 6" key="1">
    <citation type="submission" date="2019-09" db="EMBL/GenBank/DDBJ databases">
        <title>Complete genome sequencing of four Arcobacter species reveals a diverse suite of mobile elements.</title>
        <authorList>
            <person name="Miller W.G."/>
            <person name="Yee E."/>
            <person name="Bono J.L."/>
        </authorList>
    </citation>
    <scope>NUCLEOTIDE SEQUENCE [LARGE SCALE GENOMIC DNA]</scope>
    <source>
        <strain evidence="5 6">CCUG 56899</strain>
    </source>
</reference>
<evidence type="ECO:0000256" key="3">
    <source>
        <dbReference type="ARBA" id="ARBA00022777"/>
    </source>
</evidence>
<feature type="domain" description="HipA-like C-terminal" evidence="4">
    <location>
        <begin position="153"/>
        <end position="378"/>
    </location>
</feature>
<dbReference type="RefSeq" id="WP_225421740.1">
    <property type="nucleotide sequence ID" value="NZ_CP036246.2"/>
</dbReference>
<organism evidence="5 6">
    <name type="scientific">Arcobacter porcinus</name>
    <dbReference type="NCBI Taxonomy" id="1935204"/>
    <lineage>
        <taxon>Bacteria</taxon>
        <taxon>Pseudomonadati</taxon>
        <taxon>Campylobacterota</taxon>
        <taxon>Epsilonproteobacteria</taxon>
        <taxon>Campylobacterales</taxon>
        <taxon>Arcobacteraceae</taxon>
        <taxon>Arcobacter</taxon>
    </lineage>
</organism>
<dbReference type="PANTHER" id="PTHR37419:SF8">
    <property type="entry name" value="TOXIN YJJJ"/>
    <property type="match status" value="1"/>
</dbReference>
<reference evidence="5 6" key="2">
    <citation type="submission" date="2019-09" db="EMBL/GenBank/DDBJ databases">
        <title>Taxonomic note: a critical rebuttal of the proposed division of the genus Arcobacter into six genera, emended descriptions of Arcobacter anaerophilus and the genus Arcobacter, and an assessment of genus-level boundaries for Epsilonproteobacteria using in silico genomic comparator tools.</title>
        <authorList>
            <person name="On S.L.W."/>
            <person name="Miller W.G."/>
            <person name="Biggs P."/>
            <person name="Cornelius A."/>
            <person name="Vandamme P."/>
        </authorList>
    </citation>
    <scope>NUCLEOTIDE SEQUENCE [LARGE SCALE GENOMIC DNA]</scope>
    <source>
        <strain evidence="5 6">CCUG 56899</strain>
    </source>
</reference>
<comment type="similarity">
    <text evidence="1">Belongs to the HipA Ser/Thr kinase family.</text>
</comment>
<evidence type="ECO:0000259" key="4">
    <source>
        <dbReference type="Pfam" id="PF07804"/>
    </source>
</evidence>
<dbReference type="EMBL" id="CP036246">
    <property type="protein sequence ID" value="QEP40884.1"/>
    <property type="molecule type" value="Genomic_DNA"/>
</dbReference>